<dbReference type="PANTHER" id="PTHR31687">
    <property type="match status" value="1"/>
</dbReference>
<dbReference type="AlphaFoldDB" id="A0A841HJR2"/>
<organism evidence="1 2">
    <name type="scientific">Povalibacter uvarum</name>
    <dbReference type="NCBI Taxonomy" id="732238"/>
    <lineage>
        <taxon>Bacteria</taxon>
        <taxon>Pseudomonadati</taxon>
        <taxon>Pseudomonadota</taxon>
        <taxon>Gammaproteobacteria</taxon>
        <taxon>Steroidobacterales</taxon>
        <taxon>Steroidobacteraceae</taxon>
        <taxon>Povalibacter</taxon>
    </lineage>
</organism>
<sequence length="381" mass="41170">MLRHAREERLIDWTVDDARLAPTADFVARVIRERYPTLDVPFHARWRHFVFSGRDLWREIESTHSWPDTAARARAAFDLAITSVLLDAGAGPGWRYRDALTGIEAARSEGLALASLRWFAAGGMSEAADDALRADAHSLKKLDASALHAAFQVDATNPLAGAEGRAQLLNRLGAAAESRPDLFATADVPRPGGLFDALVARAVNRSLPASMILDVLLDALGPIWRNRPALEGVSLGDCWPHPQGGFVPLHKLSQWLAYSLIEPLQAAGIAVHDIDGLTGLAEYRNGGLFLDMGALVPRDADAMTATHQVSDPFVVGWRSLTVALLDELAPLVRSRLGVSDEAFPLAKLLEGGTWAAGRVIARERRADGGPPLRIVSDGTVF</sequence>
<keyword evidence="2" id="KW-1185">Reference proteome</keyword>
<comment type="caution">
    <text evidence="1">The sequence shown here is derived from an EMBL/GenBank/DDBJ whole genome shotgun (WGS) entry which is preliminary data.</text>
</comment>
<accession>A0A841HJR2</accession>
<evidence type="ECO:0008006" key="3">
    <source>
        <dbReference type="Google" id="ProtNLM"/>
    </source>
</evidence>
<gene>
    <name evidence="1" type="ORF">HNQ60_001841</name>
</gene>
<dbReference type="Proteomes" id="UP000588068">
    <property type="component" value="Unassembled WGS sequence"/>
</dbReference>
<name>A0A841HJR2_9GAMM</name>
<dbReference type="Pfam" id="PF07958">
    <property type="entry name" value="DUF1688"/>
    <property type="match status" value="1"/>
</dbReference>
<protein>
    <recommendedName>
        <fullName evidence="3">DUF1688 domain-containing protein</fullName>
    </recommendedName>
</protein>
<dbReference type="InterPro" id="IPR012469">
    <property type="entry name" value="DUF1688"/>
</dbReference>
<dbReference type="EMBL" id="JACHHZ010000002">
    <property type="protein sequence ID" value="MBB6092963.1"/>
    <property type="molecule type" value="Genomic_DNA"/>
</dbReference>
<reference evidence="1 2" key="1">
    <citation type="submission" date="2020-08" db="EMBL/GenBank/DDBJ databases">
        <title>Genomic Encyclopedia of Type Strains, Phase IV (KMG-IV): sequencing the most valuable type-strain genomes for metagenomic binning, comparative biology and taxonomic classification.</title>
        <authorList>
            <person name="Goeker M."/>
        </authorList>
    </citation>
    <scope>NUCLEOTIDE SEQUENCE [LARGE SCALE GENOMIC DNA]</scope>
    <source>
        <strain evidence="1 2">DSM 26723</strain>
    </source>
</reference>
<dbReference type="PANTHER" id="PTHR31687:SF3">
    <property type="entry name" value="PROTEIN URG3"/>
    <property type="match status" value="1"/>
</dbReference>
<proteinExistence type="predicted"/>
<evidence type="ECO:0000313" key="2">
    <source>
        <dbReference type="Proteomes" id="UP000588068"/>
    </source>
</evidence>
<evidence type="ECO:0000313" key="1">
    <source>
        <dbReference type="EMBL" id="MBB6092963.1"/>
    </source>
</evidence>